<accession>Q8ETL1</accession>
<dbReference type="GO" id="GO:0016747">
    <property type="term" value="F:acyltransferase activity, transferring groups other than amino-acyl groups"/>
    <property type="evidence" value="ECO:0007669"/>
    <property type="project" value="InterPro"/>
</dbReference>
<dbReference type="Pfam" id="PF00583">
    <property type="entry name" value="Acetyltransf_1"/>
    <property type="match status" value="1"/>
</dbReference>
<evidence type="ECO:0000313" key="2">
    <source>
        <dbReference type="EMBL" id="BAC12205.1"/>
    </source>
</evidence>
<dbReference type="Proteomes" id="UP000000822">
    <property type="component" value="Chromosome"/>
</dbReference>
<sequence length="161" mass="18452">MHKSEQVELQLFRDEFEDELNSFSLPDNQARFTALPVKVLTVTDGQYPVVILNQGTPVGFFILHCTERVQEYSNNPNAMLLTSFSINHKHQGKGYAKRGMVALERFVLSNFPDCDEIILAVNHKNLPAQQLYEQAGFIDTGRRIVGEIGEQFIMEYRFIVK</sequence>
<dbReference type="CDD" id="cd04301">
    <property type="entry name" value="NAT_SF"/>
    <property type="match status" value="1"/>
</dbReference>
<dbReference type="PhylomeDB" id="Q8ETL1"/>
<protein>
    <submittedName>
        <fullName evidence="2">Hypothetical conserved protein</fullName>
    </submittedName>
</protein>
<reference evidence="2 3" key="1">
    <citation type="journal article" date="2001" name="FEMS Microbiol. Lett.">
        <title>Oceanobacillus iheyensis gen. nov., sp. nov., a deep-sea extremely halotolerant and alkaliphilic species isolated from a depth of 1050 m on the Iheya Ridge.</title>
        <authorList>
            <person name="Lu J."/>
            <person name="Nogi Y."/>
            <person name="Takami H."/>
        </authorList>
    </citation>
    <scope>NUCLEOTIDE SEQUENCE [LARGE SCALE GENOMIC DNA]</scope>
    <source>
        <strain evidence="3">DSM 14371 / CIP 107618 / JCM 11309 / KCTC 3954 / HTE831</strain>
    </source>
</reference>
<evidence type="ECO:0000313" key="3">
    <source>
        <dbReference type="Proteomes" id="UP000000822"/>
    </source>
</evidence>
<dbReference type="KEGG" id="oih:OB0249"/>
<dbReference type="SUPFAM" id="SSF55729">
    <property type="entry name" value="Acyl-CoA N-acyltransferases (Nat)"/>
    <property type="match status" value="1"/>
</dbReference>
<keyword evidence="3" id="KW-1185">Reference proteome</keyword>
<dbReference type="eggNOG" id="COG1670">
    <property type="taxonomic scope" value="Bacteria"/>
</dbReference>
<dbReference type="PROSITE" id="PS51186">
    <property type="entry name" value="GNAT"/>
    <property type="match status" value="1"/>
</dbReference>
<dbReference type="STRING" id="221109.gene:10732452"/>
<evidence type="ECO:0000259" key="1">
    <source>
        <dbReference type="PROSITE" id="PS51186"/>
    </source>
</evidence>
<dbReference type="Gene3D" id="3.40.630.30">
    <property type="match status" value="1"/>
</dbReference>
<dbReference type="InterPro" id="IPR016181">
    <property type="entry name" value="Acyl_CoA_acyltransferase"/>
</dbReference>
<feature type="domain" description="N-acetyltransferase" evidence="1">
    <location>
        <begin position="1"/>
        <end position="159"/>
    </location>
</feature>
<reference evidence="2 3" key="2">
    <citation type="journal article" date="2002" name="Nucleic Acids Res.">
        <title>Genome sequence of Oceanobacillus iheyensis isolated from the Iheya Ridge and its unexpected adaptive capabilities to extreme environments.</title>
        <authorList>
            <person name="Takami H."/>
            <person name="Takaki Y."/>
            <person name="Uchiyama I."/>
        </authorList>
    </citation>
    <scope>NUCLEOTIDE SEQUENCE [LARGE SCALE GENOMIC DNA]</scope>
    <source>
        <strain evidence="3">DSM 14371 / CIP 107618 / JCM 11309 / KCTC 3954 / HTE831</strain>
    </source>
</reference>
<dbReference type="OrthoDB" id="66776at2"/>
<dbReference type="InterPro" id="IPR000182">
    <property type="entry name" value="GNAT_dom"/>
</dbReference>
<gene>
    <name evidence="2" type="ordered locus">OB0249</name>
</gene>
<dbReference type="EMBL" id="BA000028">
    <property type="protein sequence ID" value="BAC12205.1"/>
    <property type="molecule type" value="Genomic_DNA"/>
</dbReference>
<dbReference type="HOGENOM" id="CLU_111226_2_0_9"/>
<proteinExistence type="predicted"/>
<dbReference type="AlphaFoldDB" id="Q8ETL1"/>
<name>Q8ETL1_OCEIH</name>
<organism evidence="2 3">
    <name type="scientific">Oceanobacillus iheyensis (strain DSM 14371 / CIP 107618 / JCM 11309 / KCTC 3954 / HTE831)</name>
    <dbReference type="NCBI Taxonomy" id="221109"/>
    <lineage>
        <taxon>Bacteria</taxon>
        <taxon>Bacillati</taxon>
        <taxon>Bacillota</taxon>
        <taxon>Bacilli</taxon>
        <taxon>Bacillales</taxon>
        <taxon>Bacillaceae</taxon>
        <taxon>Oceanobacillus</taxon>
    </lineage>
</organism>
<dbReference type="RefSeq" id="WP_011064650.1">
    <property type="nucleotide sequence ID" value="NC_004193.1"/>
</dbReference>